<evidence type="ECO:0000259" key="4">
    <source>
        <dbReference type="PROSITE" id="PS51084"/>
    </source>
</evidence>
<dbReference type="CDD" id="cd01276">
    <property type="entry name" value="PKCI_related"/>
    <property type="match status" value="1"/>
</dbReference>
<dbReference type="Gene3D" id="3.30.428.10">
    <property type="entry name" value="HIT-like"/>
    <property type="match status" value="1"/>
</dbReference>
<evidence type="ECO:0000256" key="2">
    <source>
        <dbReference type="PIRSR" id="PIRSR601310-3"/>
    </source>
</evidence>
<protein>
    <submittedName>
        <fullName evidence="5">Histidine triad (HIT) protein</fullName>
    </submittedName>
</protein>
<keyword evidence="6" id="KW-1185">Reference proteome</keyword>
<evidence type="ECO:0000313" key="5">
    <source>
        <dbReference type="EMBL" id="ADC61375.1"/>
    </source>
</evidence>
<dbReference type="Proteomes" id="UP000001441">
    <property type="component" value="Chromosome"/>
</dbReference>
<feature type="short sequence motif" description="Histidine triad motif" evidence="2 3">
    <location>
        <begin position="98"/>
        <end position="102"/>
    </location>
</feature>
<dbReference type="InterPro" id="IPR011146">
    <property type="entry name" value="HIT-like"/>
</dbReference>
<dbReference type="Pfam" id="PF01230">
    <property type="entry name" value="HIT"/>
    <property type="match status" value="1"/>
</dbReference>
<dbReference type="AlphaFoldDB" id="D3RN91"/>
<dbReference type="OrthoDB" id="9784774at2"/>
<proteinExistence type="predicted"/>
<reference evidence="5 6" key="1">
    <citation type="journal article" date="2011" name="Stand. Genomic Sci.">
        <title>Complete genome sequence of Allochromatium vinosum DSM 180(T).</title>
        <authorList>
            <person name="Weissgerber T."/>
            <person name="Zigann R."/>
            <person name="Bruce D."/>
            <person name="Chang Y.J."/>
            <person name="Detter J.C."/>
            <person name="Han C."/>
            <person name="Hauser L."/>
            <person name="Jeffries C.D."/>
            <person name="Land M."/>
            <person name="Munk A.C."/>
            <person name="Tapia R."/>
            <person name="Dahl C."/>
        </authorList>
    </citation>
    <scope>NUCLEOTIDE SEQUENCE [LARGE SCALE GENOMIC DNA]</scope>
    <source>
        <strain evidence="6">ATCC 17899 / DSM 180 / NBRC 103801 / NCIMB 10441 / D</strain>
    </source>
</reference>
<dbReference type="RefSeq" id="WP_012969651.1">
    <property type="nucleotide sequence ID" value="NC_013851.1"/>
</dbReference>
<evidence type="ECO:0000256" key="1">
    <source>
        <dbReference type="PIRSR" id="PIRSR601310-1"/>
    </source>
</evidence>
<dbReference type="KEGG" id="alv:Alvin_0416"/>
<dbReference type="PROSITE" id="PS00892">
    <property type="entry name" value="HIT_1"/>
    <property type="match status" value="1"/>
</dbReference>
<feature type="domain" description="HIT" evidence="4">
    <location>
        <begin position="5"/>
        <end position="114"/>
    </location>
</feature>
<dbReference type="InterPro" id="IPR019808">
    <property type="entry name" value="Histidine_triad_CS"/>
</dbReference>
<sequence length="114" mass="12161">MSDTIFGKIASGEIAADLVYKDEDVVAFRDISPQAPTHLLVIPRKPIPTLDAAGPEDAALLGKLLLVAAQVAREAGIAERGYRTVINCNAEAGQTVFHLHLHVLGGRPMQWPPG</sequence>
<dbReference type="InterPro" id="IPR001310">
    <property type="entry name" value="Histidine_triad_HIT"/>
</dbReference>
<dbReference type="EMBL" id="CP001896">
    <property type="protein sequence ID" value="ADC61375.1"/>
    <property type="molecule type" value="Genomic_DNA"/>
</dbReference>
<evidence type="ECO:0000256" key="3">
    <source>
        <dbReference type="PROSITE-ProRule" id="PRU00464"/>
    </source>
</evidence>
<evidence type="ECO:0000313" key="6">
    <source>
        <dbReference type="Proteomes" id="UP000001441"/>
    </source>
</evidence>
<dbReference type="PROSITE" id="PS51084">
    <property type="entry name" value="HIT_2"/>
    <property type="match status" value="1"/>
</dbReference>
<dbReference type="InterPro" id="IPR036265">
    <property type="entry name" value="HIT-like_sf"/>
</dbReference>
<dbReference type="SUPFAM" id="SSF54197">
    <property type="entry name" value="HIT-like"/>
    <property type="match status" value="1"/>
</dbReference>
<dbReference type="PANTHER" id="PTHR23089">
    <property type="entry name" value="HISTIDINE TRIAD HIT PROTEIN"/>
    <property type="match status" value="1"/>
</dbReference>
<dbReference type="STRING" id="572477.Alvin_0416"/>
<dbReference type="PRINTS" id="PR00332">
    <property type="entry name" value="HISTRIAD"/>
</dbReference>
<name>D3RN91_ALLVD</name>
<gene>
    <name evidence="5" type="ordered locus">Alvin_0416</name>
</gene>
<feature type="active site" description="Tele-AMP-histidine intermediate" evidence="1">
    <location>
        <position position="100"/>
    </location>
</feature>
<dbReference type="eggNOG" id="COG0537">
    <property type="taxonomic scope" value="Bacteria"/>
</dbReference>
<dbReference type="GO" id="GO:0003824">
    <property type="term" value="F:catalytic activity"/>
    <property type="evidence" value="ECO:0007669"/>
    <property type="project" value="InterPro"/>
</dbReference>
<accession>D3RN91</accession>
<organism evidence="5 6">
    <name type="scientific">Allochromatium vinosum (strain ATCC 17899 / DSM 180 / NBRC 103801 / NCIMB 10441 / D)</name>
    <name type="common">Chromatium vinosum</name>
    <dbReference type="NCBI Taxonomy" id="572477"/>
    <lineage>
        <taxon>Bacteria</taxon>
        <taxon>Pseudomonadati</taxon>
        <taxon>Pseudomonadota</taxon>
        <taxon>Gammaproteobacteria</taxon>
        <taxon>Chromatiales</taxon>
        <taxon>Chromatiaceae</taxon>
        <taxon>Allochromatium</taxon>
    </lineage>
</organism>
<dbReference type="HOGENOM" id="CLU_056776_8_1_6"/>